<dbReference type="Proteomes" id="UP000637195">
    <property type="component" value="Unassembled WGS sequence"/>
</dbReference>
<protein>
    <submittedName>
        <fullName evidence="1">Uncharacterized protein</fullName>
    </submittedName>
</protein>
<proteinExistence type="predicted"/>
<dbReference type="AlphaFoldDB" id="A0A811TC45"/>
<reference evidence="1" key="1">
    <citation type="submission" date="2020-10" db="EMBL/GenBank/DDBJ databases">
        <authorList>
            <person name="Hahn C.J."/>
            <person name="Laso-Perez R."/>
            <person name="Vulcano F."/>
            <person name="Vaziourakis K.-M."/>
            <person name="Stokke R."/>
            <person name="Steen I.H."/>
            <person name="Teske A."/>
            <person name="Boetius A."/>
            <person name="Liebeke M."/>
            <person name="Amann R."/>
            <person name="Knittel K."/>
        </authorList>
    </citation>
    <scope>NUCLEOTIDE SEQUENCE</scope>
    <source>
        <strain evidence="1">Gfbio:e3339647-f889-4370-9287-4fb5cb688e4c:AG393N10_GoMArc1</strain>
    </source>
</reference>
<evidence type="ECO:0000313" key="1">
    <source>
        <dbReference type="EMBL" id="CAD6492335.1"/>
    </source>
</evidence>
<evidence type="ECO:0000313" key="2">
    <source>
        <dbReference type="Proteomes" id="UP000637195"/>
    </source>
</evidence>
<sequence>MSLGKIEKIGTPEEAIEALYEKEEIGGKKNE</sequence>
<gene>
    <name evidence="1" type="ORF">ANIMEMIM_00303</name>
</gene>
<organism evidence="1 2">
    <name type="scientific">Candidatus Argoarchaeum ethanivorans</name>
    <dbReference type="NCBI Taxonomy" id="2608793"/>
    <lineage>
        <taxon>Archaea</taxon>
        <taxon>Methanobacteriati</taxon>
        <taxon>Methanobacteriota</taxon>
        <taxon>Stenosarchaea group</taxon>
        <taxon>Methanomicrobia</taxon>
        <taxon>Methanosarcinales</taxon>
        <taxon>Methanosarcinales incertae sedis</taxon>
        <taxon>GOM Arc I cluster</taxon>
        <taxon>Candidatus Argoarchaeum</taxon>
    </lineage>
</organism>
<comment type="caution">
    <text evidence="1">The sequence shown here is derived from an EMBL/GenBank/DDBJ whole genome shotgun (WGS) entry which is preliminary data.</text>
</comment>
<dbReference type="EMBL" id="CAJHIM010000032">
    <property type="protein sequence ID" value="CAD6492335.1"/>
    <property type="molecule type" value="Genomic_DNA"/>
</dbReference>
<name>A0A811TC45_9EURY</name>
<accession>A0A811TC45</accession>